<dbReference type="Proteomes" id="UP000186551">
    <property type="component" value="Unassembled WGS sequence"/>
</dbReference>
<feature type="compositionally biased region" description="Low complexity" evidence="1">
    <location>
        <begin position="68"/>
        <end position="78"/>
    </location>
</feature>
<comment type="caution">
    <text evidence="2">The sequence shown here is derived from an EMBL/GenBank/DDBJ whole genome shotgun (WGS) entry which is preliminary data.</text>
</comment>
<gene>
    <name evidence="2" type="ORF">A3841_10325</name>
</gene>
<reference evidence="2 3" key="1">
    <citation type="submission" date="2016-03" db="EMBL/GenBank/DDBJ databases">
        <title>Genome sequence of Pontibacter sp. nov., of the family cytophagaceae, isolated from marine sediment of the Yellow Sea, China.</title>
        <authorList>
            <person name="Zhang G."/>
            <person name="Zhang R."/>
        </authorList>
    </citation>
    <scope>NUCLEOTIDE SEQUENCE [LARGE SCALE GENOMIC DNA]</scope>
    <source>
        <strain evidence="2 3">S10-8</strain>
    </source>
</reference>
<feature type="region of interest" description="Disordered" evidence="1">
    <location>
        <begin position="28"/>
        <end position="50"/>
    </location>
</feature>
<dbReference type="AlphaFoldDB" id="A0A1Q5PGT8"/>
<name>A0A1Q5PGT8_9BACT</name>
<keyword evidence="3" id="KW-1185">Reference proteome</keyword>
<organism evidence="2 3">
    <name type="scientific">Pontibacter flavimaris</name>
    <dbReference type="NCBI Taxonomy" id="1797110"/>
    <lineage>
        <taxon>Bacteria</taxon>
        <taxon>Pseudomonadati</taxon>
        <taxon>Bacteroidota</taxon>
        <taxon>Cytophagia</taxon>
        <taxon>Cytophagales</taxon>
        <taxon>Hymenobacteraceae</taxon>
        <taxon>Pontibacter</taxon>
    </lineage>
</organism>
<protein>
    <submittedName>
        <fullName evidence="2">Uncharacterized protein</fullName>
    </submittedName>
</protein>
<sequence>MDDFKIVIYILAAVAYFVLTQWRKAFKGGPEAEEEEPEPRRNRPHHPLKPATSFEDILRELQPKLEQARQQGQEVVQQAKERTRELAQPAMVPAAEAVPKYRNYDEMAPKVLSWEKKAEAIEAAKQSSLRRKASFTAYEQPRKPTANLFAEMLRNPATARDAVILSEIFNRRYT</sequence>
<feature type="region of interest" description="Disordered" evidence="1">
    <location>
        <begin position="68"/>
        <end position="91"/>
    </location>
</feature>
<evidence type="ECO:0000256" key="1">
    <source>
        <dbReference type="SAM" id="MobiDB-lite"/>
    </source>
</evidence>
<dbReference type="OrthoDB" id="852730at2"/>
<dbReference type="EMBL" id="LVWA01000003">
    <property type="protein sequence ID" value="OKL41440.1"/>
    <property type="molecule type" value="Genomic_DNA"/>
</dbReference>
<evidence type="ECO:0000313" key="2">
    <source>
        <dbReference type="EMBL" id="OKL41440.1"/>
    </source>
</evidence>
<accession>A0A1Q5PGT8</accession>
<evidence type="ECO:0000313" key="3">
    <source>
        <dbReference type="Proteomes" id="UP000186551"/>
    </source>
</evidence>
<dbReference type="RefSeq" id="WP_073850855.1">
    <property type="nucleotide sequence ID" value="NZ_LVWA01000003.1"/>
</dbReference>
<proteinExistence type="predicted"/>